<proteinExistence type="predicted"/>
<sequence>MRCFMYDYQSLIHKIDSSDEETFWFGAASKDRIKKLETLLQLSFPNDFSAFLEVCGGGGVVESEICGIENNDATLARGGTVNYSTNYCRTDYDLPMELAVIFLKDDEICWAIDCSLQGKGKVVSYNIFSKKTEQVLAENFYDFFRVYIEIRV</sequence>
<feature type="domain" description="Knr4/Smi1-like" evidence="1">
    <location>
        <begin position="27"/>
        <end position="146"/>
    </location>
</feature>
<accession>A0AB33WIS8</accession>
<name>A0AB33WIS8_9PSED</name>
<dbReference type="AlphaFoldDB" id="A0AB33WIS8"/>
<evidence type="ECO:0000313" key="3">
    <source>
        <dbReference type="Proteomes" id="UP000003790"/>
    </source>
</evidence>
<gene>
    <name evidence="2" type="ORF">PchlO6_0230</name>
</gene>
<dbReference type="Proteomes" id="UP000003790">
    <property type="component" value="Chromosome"/>
</dbReference>
<dbReference type="Pfam" id="PF14567">
    <property type="entry name" value="SUKH_5"/>
    <property type="match status" value="1"/>
</dbReference>
<reference evidence="2 3" key="1">
    <citation type="journal article" date="2012" name="PLoS Genet.">
        <title>Comparative Genomics of Plant-Associated Pseudomonas spp.: Insights into Diversity and Inheritance of Traits Involved in Multitrophic Interactions.</title>
        <authorList>
            <person name="Loper J.E."/>
            <person name="Hassan K.A."/>
            <person name="Mavrodi D.V."/>
            <person name="Davis E.W.II."/>
            <person name="Lim C.K."/>
            <person name="Shaffer B.T."/>
            <person name="Elbourne L.D."/>
            <person name="Stockwell V.O."/>
            <person name="Hartney S.L."/>
            <person name="Breakwell K."/>
            <person name="Henkels M.D."/>
            <person name="Tetu S.G."/>
            <person name="Rangel L.I."/>
            <person name="Kidarsa T.A."/>
            <person name="Wilson N.L."/>
            <person name="van de Mortel J.E."/>
            <person name="Song C."/>
            <person name="Blumhagen R."/>
            <person name="Radune D."/>
            <person name="Hostetler J.B."/>
            <person name="Brinkac L.M."/>
            <person name="Durkin A.S."/>
            <person name="Kluepfel D.A."/>
            <person name="Wechter W.P."/>
            <person name="Anderson A.J."/>
            <person name="Kim Y.C."/>
            <person name="Pierson L.S.III."/>
            <person name="Pierson E.A."/>
            <person name="Lindow S.E."/>
            <person name="Kobayashi D.Y."/>
            <person name="Raaijmakers J.M."/>
            <person name="Weller D.M."/>
            <person name="Thomashow L.S."/>
            <person name="Allen A.E."/>
            <person name="Paulsen I.T."/>
        </authorList>
    </citation>
    <scope>NUCLEOTIDE SEQUENCE [LARGE SCALE GENOMIC DNA]</scope>
    <source>
        <strain evidence="2 3">O6</strain>
    </source>
</reference>
<protein>
    <recommendedName>
        <fullName evidence="1">Knr4/Smi1-like domain-containing protein</fullName>
    </recommendedName>
</protein>
<dbReference type="EMBL" id="AHOT01000030">
    <property type="protein sequence ID" value="EIM13110.1"/>
    <property type="molecule type" value="Genomic_DNA"/>
</dbReference>
<dbReference type="SUPFAM" id="SSF160631">
    <property type="entry name" value="SMI1/KNR4-like"/>
    <property type="match status" value="1"/>
</dbReference>
<dbReference type="InterPro" id="IPR037883">
    <property type="entry name" value="Knr4/Smi1-like_sf"/>
</dbReference>
<dbReference type="Gene3D" id="3.40.1580.10">
    <property type="entry name" value="SMI1/KNR4-like"/>
    <property type="match status" value="1"/>
</dbReference>
<dbReference type="InterPro" id="IPR018958">
    <property type="entry name" value="Knr4/Smi1-like_dom"/>
</dbReference>
<organism evidence="2 3">
    <name type="scientific">Pseudomonas chlororaphis O6</name>
    <dbReference type="NCBI Taxonomy" id="1037915"/>
    <lineage>
        <taxon>Bacteria</taxon>
        <taxon>Pseudomonadati</taxon>
        <taxon>Pseudomonadota</taxon>
        <taxon>Gammaproteobacteria</taxon>
        <taxon>Pseudomonadales</taxon>
        <taxon>Pseudomonadaceae</taxon>
        <taxon>Pseudomonas</taxon>
    </lineage>
</organism>
<dbReference type="SMART" id="SM00860">
    <property type="entry name" value="SMI1_KNR4"/>
    <property type="match status" value="1"/>
</dbReference>
<comment type="caution">
    <text evidence="2">The sequence shown here is derived from an EMBL/GenBank/DDBJ whole genome shotgun (WGS) entry which is preliminary data.</text>
</comment>
<evidence type="ECO:0000313" key="2">
    <source>
        <dbReference type="EMBL" id="EIM13110.1"/>
    </source>
</evidence>
<evidence type="ECO:0000259" key="1">
    <source>
        <dbReference type="SMART" id="SM00860"/>
    </source>
</evidence>